<feature type="region of interest" description="Disordered" evidence="1">
    <location>
        <begin position="356"/>
        <end position="415"/>
    </location>
</feature>
<dbReference type="AlphaFoldDB" id="A0A1I8F9I5"/>
<organism evidence="2 3">
    <name type="scientific">Macrostomum lignano</name>
    <dbReference type="NCBI Taxonomy" id="282301"/>
    <lineage>
        <taxon>Eukaryota</taxon>
        <taxon>Metazoa</taxon>
        <taxon>Spiralia</taxon>
        <taxon>Lophotrochozoa</taxon>
        <taxon>Platyhelminthes</taxon>
        <taxon>Rhabditophora</taxon>
        <taxon>Macrostomorpha</taxon>
        <taxon>Macrostomida</taxon>
        <taxon>Macrostomidae</taxon>
        <taxon>Macrostomum</taxon>
    </lineage>
</organism>
<evidence type="ECO:0000256" key="1">
    <source>
        <dbReference type="SAM" id="MobiDB-lite"/>
    </source>
</evidence>
<evidence type="ECO:0000313" key="2">
    <source>
        <dbReference type="Proteomes" id="UP000095280"/>
    </source>
</evidence>
<protein>
    <submittedName>
        <fullName evidence="3">Uncharacterized protein</fullName>
    </submittedName>
</protein>
<dbReference type="WBParaSite" id="maker-unitig_25066-snap-gene-0.2-mRNA-1">
    <property type="protein sequence ID" value="maker-unitig_25066-snap-gene-0.2-mRNA-1"/>
    <property type="gene ID" value="maker-unitig_25066-snap-gene-0.2"/>
</dbReference>
<evidence type="ECO:0000313" key="3">
    <source>
        <dbReference type="WBParaSite" id="maker-unitig_25066-snap-gene-0.2-mRNA-1"/>
    </source>
</evidence>
<accession>A0A1I8F9I5</accession>
<dbReference type="Proteomes" id="UP000095280">
    <property type="component" value="Unplaced"/>
</dbReference>
<reference evidence="3" key="1">
    <citation type="submission" date="2016-11" db="UniProtKB">
        <authorList>
            <consortium name="WormBaseParasite"/>
        </authorList>
    </citation>
    <scope>IDENTIFICATION</scope>
</reference>
<proteinExistence type="predicted"/>
<name>A0A1I8F9I5_9PLAT</name>
<keyword evidence="2" id="KW-1185">Reference proteome</keyword>
<sequence>MSQGGRLPAALGRRPPTAACSLRSPFLTAGAEAHPAISIVIVRGPFGRQVWQAGDARRAQTAAAPGSAAVGQAAATRSVSAALLVLHRGGAGAPPYFPAEPPGLPAVRADASVPTLASVTPNSAEVLRLMAQARAPKRRSAVHTASAKEFQTGQAHPHPARPAGHRLHFGTLSTQEFFDQLSELDGLPVRSLHPGRAVLCAREPAPATPTACWLLAPPPPPRPPISPALPRPRLGAPANLPGNVAYWSDAVAEVVFHRPSGRPLEQSQPVLVWLGGRRGPGPLFPPMRCAASRSAGARVSMGPNANCKPAAPWTSLRRCSKGLVWLPLRTAPPAWSDRPSLNWSARRRLHMAYAALPRKSSTGSPDPGEPFPHTIRQRKIQEIQRSGGESVRERLAAAHANAGRRTPQLERALAH</sequence>